<dbReference type="PANTHER" id="PTHR48054">
    <property type="entry name" value="RECEPTOR KINASE-LIKE PROTEIN XA21"/>
    <property type="match status" value="1"/>
</dbReference>
<organism evidence="1 2">
    <name type="scientific">Dovyalis caffra</name>
    <dbReference type="NCBI Taxonomy" id="77055"/>
    <lineage>
        <taxon>Eukaryota</taxon>
        <taxon>Viridiplantae</taxon>
        <taxon>Streptophyta</taxon>
        <taxon>Embryophyta</taxon>
        <taxon>Tracheophyta</taxon>
        <taxon>Spermatophyta</taxon>
        <taxon>Magnoliopsida</taxon>
        <taxon>eudicotyledons</taxon>
        <taxon>Gunneridae</taxon>
        <taxon>Pentapetalae</taxon>
        <taxon>rosids</taxon>
        <taxon>fabids</taxon>
        <taxon>Malpighiales</taxon>
        <taxon>Salicaceae</taxon>
        <taxon>Flacourtieae</taxon>
        <taxon>Dovyalis</taxon>
    </lineage>
</organism>
<comment type="caution">
    <text evidence="1">The sequence shown here is derived from an EMBL/GenBank/DDBJ whole genome shotgun (WGS) entry which is preliminary data.</text>
</comment>
<accession>A0AAV1R0S7</accession>
<dbReference type="SUPFAM" id="SSF52058">
    <property type="entry name" value="L domain-like"/>
    <property type="match status" value="1"/>
</dbReference>
<gene>
    <name evidence="1" type="ORF">DCAF_LOCUS4361</name>
</gene>
<dbReference type="FunFam" id="3.80.10.10:FF:000221">
    <property type="entry name" value="Leucine-rich repeat receptor-like protein kinase PXL1"/>
    <property type="match status" value="1"/>
</dbReference>
<evidence type="ECO:0000313" key="2">
    <source>
        <dbReference type="Proteomes" id="UP001314170"/>
    </source>
</evidence>
<name>A0AAV1R0S7_9ROSI</name>
<dbReference type="AlphaFoldDB" id="A0AAV1R0S7"/>
<dbReference type="Pfam" id="PF00560">
    <property type="entry name" value="LRR_1"/>
    <property type="match status" value="4"/>
</dbReference>
<dbReference type="Gene3D" id="3.80.10.10">
    <property type="entry name" value="Ribonuclease Inhibitor"/>
    <property type="match status" value="1"/>
</dbReference>
<evidence type="ECO:0000313" key="1">
    <source>
        <dbReference type="EMBL" id="CAK7326658.1"/>
    </source>
</evidence>
<dbReference type="InterPro" id="IPR001611">
    <property type="entry name" value="Leu-rich_rpt"/>
</dbReference>
<sequence>MSLKGNLSGDIGGMTELRSLDLSFNPNLTGTLTPRLGDLLNLNTLILAGCGFSGTVPDELGNIAELSFLALNSNNLSGGIPPSIGKLSKLYWLDVADNQLTGTIPISKSATPGLDLLLNAKHL</sequence>
<protein>
    <submittedName>
        <fullName evidence="1">Uncharacterized protein</fullName>
    </submittedName>
</protein>
<dbReference type="EMBL" id="CAWUPB010000851">
    <property type="protein sequence ID" value="CAK7326658.1"/>
    <property type="molecule type" value="Genomic_DNA"/>
</dbReference>
<reference evidence="1 2" key="1">
    <citation type="submission" date="2024-01" db="EMBL/GenBank/DDBJ databases">
        <authorList>
            <person name="Waweru B."/>
        </authorList>
    </citation>
    <scope>NUCLEOTIDE SEQUENCE [LARGE SCALE GENOMIC DNA]</scope>
</reference>
<dbReference type="Proteomes" id="UP001314170">
    <property type="component" value="Unassembled WGS sequence"/>
</dbReference>
<dbReference type="InterPro" id="IPR032675">
    <property type="entry name" value="LRR_dom_sf"/>
</dbReference>
<proteinExistence type="predicted"/>
<keyword evidence="2" id="KW-1185">Reference proteome</keyword>
<dbReference type="InterPro" id="IPR052592">
    <property type="entry name" value="LRR-RLK"/>
</dbReference>